<reference evidence="2 3" key="1">
    <citation type="submission" date="2019-10" db="EMBL/GenBank/DDBJ databases">
        <title>Draft Genome Sequence of Cytophagaceae sp. SJW1-29.</title>
        <authorList>
            <person name="Choi A."/>
        </authorList>
    </citation>
    <scope>NUCLEOTIDE SEQUENCE [LARGE SCALE GENOMIC DNA]</scope>
    <source>
        <strain evidence="2 3">SJW1-29</strain>
    </source>
</reference>
<keyword evidence="3" id="KW-1185">Reference proteome</keyword>
<proteinExistence type="predicted"/>
<keyword evidence="1" id="KW-0472">Membrane</keyword>
<gene>
    <name evidence="2" type="ORF">GBK04_12805</name>
</gene>
<dbReference type="EMBL" id="WHLY01000002">
    <property type="protein sequence ID" value="MPR34212.1"/>
    <property type="molecule type" value="Genomic_DNA"/>
</dbReference>
<organism evidence="2 3">
    <name type="scientific">Salmonirosea aquatica</name>
    <dbReference type="NCBI Taxonomy" id="2654236"/>
    <lineage>
        <taxon>Bacteria</taxon>
        <taxon>Pseudomonadati</taxon>
        <taxon>Bacteroidota</taxon>
        <taxon>Cytophagia</taxon>
        <taxon>Cytophagales</taxon>
        <taxon>Spirosomataceae</taxon>
        <taxon>Salmonirosea</taxon>
    </lineage>
</organism>
<keyword evidence="1" id="KW-1133">Transmembrane helix</keyword>
<feature type="transmembrane region" description="Helical" evidence="1">
    <location>
        <begin position="65"/>
        <end position="83"/>
    </location>
</feature>
<keyword evidence="1" id="KW-0812">Transmembrane</keyword>
<protein>
    <submittedName>
        <fullName evidence="2">Uncharacterized protein</fullName>
    </submittedName>
</protein>
<feature type="transmembrane region" description="Helical" evidence="1">
    <location>
        <begin position="35"/>
        <end position="53"/>
    </location>
</feature>
<name>A0A7C9FRX9_9BACT</name>
<evidence type="ECO:0000256" key="1">
    <source>
        <dbReference type="SAM" id="Phobius"/>
    </source>
</evidence>
<accession>A0A7C9FRX9</accession>
<sequence length="229" mass="26807">MNLLKDMQFYEWLIVSSMAPGAVIGIARFRSLPLFMKYVALFFVCSLGMELAADYRMIVLRQNNLIFYHLMTLLQYTFLAFSFREVIFFPWGKKLILLSVLVVFAVEIVFVSTGIQVFTQSPSWLRLMCRTLLLCWILLYLKTLLQSDKPQPLLSIPSFWVCLGILVHFASFLQVGIMRYLIETDRPLALFWYHISIWFDVIFYIICAYALYLAASRAPTDDHVQWDSF</sequence>
<feature type="transmembrane region" description="Helical" evidence="1">
    <location>
        <begin position="95"/>
        <end position="115"/>
    </location>
</feature>
<evidence type="ECO:0000313" key="3">
    <source>
        <dbReference type="Proteomes" id="UP000479293"/>
    </source>
</evidence>
<dbReference type="Proteomes" id="UP000479293">
    <property type="component" value="Unassembled WGS sequence"/>
</dbReference>
<comment type="caution">
    <text evidence="2">The sequence shown here is derived from an EMBL/GenBank/DDBJ whole genome shotgun (WGS) entry which is preliminary data.</text>
</comment>
<dbReference type="AlphaFoldDB" id="A0A7C9FRX9"/>
<evidence type="ECO:0000313" key="2">
    <source>
        <dbReference type="EMBL" id="MPR34212.1"/>
    </source>
</evidence>
<feature type="transmembrane region" description="Helical" evidence="1">
    <location>
        <begin position="12"/>
        <end position="29"/>
    </location>
</feature>
<dbReference type="RefSeq" id="WP_152760227.1">
    <property type="nucleotide sequence ID" value="NZ_WHLY01000002.1"/>
</dbReference>
<feature type="transmembrane region" description="Helical" evidence="1">
    <location>
        <begin position="157"/>
        <end position="178"/>
    </location>
</feature>
<feature type="transmembrane region" description="Helical" evidence="1">
    <location>
        <begin position="190"/>
        <end position="212"/>
    </location>
</feature>